<evidence type="ECO:0000256" key="6">
    <source>
        <dbReference type="ARBA" id="ARBA00022729"/>
    </source>
</evidence>
<accession>A4G3Q7</accession>
<dbReference type="Proteomes" id="UP000006697">
    <property type="component" value="Chromosome"/>
</dbReference>
<reference evidence="18 19" key="1">
    <citation type="journal article" date="2007" name="PLoS Genet.">
        <title>A tale of two oxidation states: bacterial colonization of arsenic-rich environments.</title>
        <authorList>
            <person name="Muller D."/>
            <person name="Medigue C."/>
            <person name="Koechler S."/>
            <person name="Barbe V."/>
            <person name="Barakat M."/>
            <person name="Talla E."/>
            <person name="Bonnefoy V."/>
            <person name="Krin E."/>
            <person name="Arsene-Ploetze F."/>
            <person name="Carapito C."/>
            <person name="Chandler M."/>
            <person name="Cournoyer B."/>
            <person name="Cruveiller S."/>
            <person name="Dossat C."/>
            <person name="Duval S."/>
            <person name="Heymann M."/>
            <person name="Leize E."/>
            <person name="Lieutaud A."/>
            <person name="Lievremont D."/>
            <person name="Makita Y."/>
            <person name="Mangenot S."/>
            <person name="Nitschke W."/>
            <person name="Ortet P."/>
            <person name="Perdrial N."/>
            <person name="Schoepp B."/>
            <person name="Siguier N."/>
            <person name="Simeonova D.D."/>
            <person name="Rouy Z."/>
            <person name="Segurens B."/>
            <person name="Turlin E."/>
            <person name="Vallenet D."/>
            <person name="Van Dorsselaer A."/>
            <person name="Weiss S."/>
            <person name="Weissenbach J."/>
            <person name="Lett M.C."/>
            <person name="Danchin A."/>
            <person name="Bertin P.N."/>
        </authorList>
    </citation>
    <scope>NUCLEOTIDE SEQUENCE [LARGE SCALE GENOMIC DNA]</scope>
    <source>
        <strain evidence="19">ULPAs1</strain>
    </source>
</reference>
<dbReference type="InterPro" id="IPR036942">
    <property type="entry name" value="Beta-barrel_TonB_sf"/>
</dbReference>
<evidence type="ECO:0000256" key="7">
    <source>
        <dbReference type="ARBA" id="ARBA00023065"/>
    </source>
</evidence>
<dbReference type="GO" id="GO:0006811">
    <property type="term" value="P:monoatomic ion transport"/>
    <property type="evidence" value="ECO:0007669"/>
    <property type="project" value="UniProtKB-KW"/>
</dbReference>
<dbReference type="PANTHER" id="PTHR30069:SF53">
    <property type="entry name" value="COLICIN I RECEPTOR-RELATED"/>
    <property type="match status" value="1"/>
</dbReference>
<evidence type="ECO:0000256" key="9">
    <source>
        <dbReference type="ARBA" id="ARBA00023136"/>
    </source>
</evidence>
<dbReference type="AlphaFoldDB" id="A4G3Q7"/>
<keyword evidence="11 12" id="KW-0998">Cell outer membrane</keyword>
<evidence type="ECO:0000256" key="10">
    <source>
        <dbReference type="ARBA" id="ARBA00023170"/>
    </source>
</evidence>
<feature type="region of interest" description="Disordered" evidence="14">
    <location>
        <begin position="215"/>
        <end position="234"/>
    </location>
</feature>
<evidence type="ECO:0000256" key="4">
    <source>
        <dbReference type="ARBA" id="ARBA00022452"/>
    </source>
</evidence>
<evidence type="ECO:0000256" key="5">
    <source>
        <dbReference type="ARBA" id="ARBA00022692"/>
    </source>
</evidence>
<dbReference type="Gene3D" id="2.40.170.20">
    <property type="entry name" value="TonB-dependent receptor, beta-barrel domain"/>
    <property type="match status" value="1"/>
</dbReference>
<feature type="signal peptide" evidence="15">
    <location>
        <begin position="1"/>
        <end position="32"/>
    </location>
</feature>
<keyword evidence="10 18" id="KW-0675">Receptor</keyword>
<comment type="similarity">
    <text evidence="2 12 13">Belongs to the TonB-dependent receptor family.</text>
</comment>
<dbReference type="OrthoDB" id="183532at2"/>
<feature type="domain" description="TonB-dependent receptor-like beta-barrel" evidence="16">
    <location>
        <begin position="212"/>
        <end position="594"/>
    </location>
</feature>
<dbReference type="Gene3D" id="2.170.130.10">
    <property type="entry name" value="TonB-dependent receptor, plug domain"/>
    <property type="match status" value="1"/>
</dbReference>
<organism evidence="18 19">
    <name type="scientific">Herminiimonas arsenicoxydans</name>
    <dbReference type="NCBI Taxonomy" id="204773"/>
    <lineage>
        <taxon>Bacteria</taxon>
        <taxon>Pseudomonadati</taxon>
        <taxon>Pseudomonadota</taxon>
        <taxon>Betaproteobacteria</taxon>
        <taxon>Burkholderiales</taxon>
        <taxon>Oxalobacteraceae</taxon>
        <taxon>Herminiimonas</taxon>
    </lineage>
</organism>
<evidence type="ECO:0000259" key="17">
    <source>
        <dbReference type="Pfam" id="PF07715"/>
    </source>
</evidence>
<dbReference type="GO" id="GO:0015889">
    <property type="term" value="P:cobalamin transport"/>
    <property type="evidence" value="ECO:0007669"/>
    <property type="project" value="TreeGrafter"/>
</dbReference>
<dbReference type="GO" id="GO:0009279">
    <property type="term" value="C:cell outer membrane"/>
    <property type="evidence" value="ECO:0007669"/>
    <property type="project" value="UniProtKB-SubCell"/>
</dbReference>
<evidence type="ECO:0000256" key="3">
    <source>
        <dbReference type="ARBA" id="ARBA00022448"/>
    </source>
</evidence>
<keyword evidence="8 13" id="KW-0798">TonB box</keyword>
<dbReference type="PROSITE" id="PS52016">
    <property type="entry name" value="TONB_DEPENDENT_REC_3"/>
    <property type="match status" value="1"/>
</dbReference>
<keyword evidence="9 12" id="KW-0472">Membrane</keyword>
<keyword evidence="6 15" id="KW-0732">Signal</keyword>
<dbReference type="KEGG" id="har:HEAR0961"/>
<proteinExistence type="inferred from homology"/>
<evidence type="ECO:0000256" key="2">
    <source>
        <dbReference type="ARBA" id="ARBA00009810"/>
    </source>
</evidence>
<name>A4G3Q7_HERAR</name>
<evidence type="ECO:0000256" key="8">
    <source>
        <dbReference type="ARBA" id="ARBA00023077"/>
    </source>
</evidence>
<dbReference type="Pfam" id="PF07715">
    <property type="entry name" value="Plug"/>
    <property type="match status" value="1"/>
</dbReference>
<evidence type="ECO:0000256" key="15">
    <source>
        <dbReference type="SAM" id="SignalP"/>
    </source>
</evidence>
<dbReference type="PANTHER" id="PTHR30069">
    <property type="entry name" value="TONB-DEPENDENT OUTER MEMBRANE RECEPTOR"/>
    <property type="match status" value="1"/>
</dbReference>
<dbReference type="InterPro" id="IPR039426">
    <property type="entry name" value="TonB-dep_rcpt-like"/>
</dbReference>
<dbReference type="CDD" id="cd01347">
    <property type="entry name" value="ligand_gated_channel"/>
    <property type="match status" value="1"/>
</dbReference>
<keyword evidence="19" id="KW-1185">Reference proteome</keyword>
<keyword evidence="7" id="KW-0406">Ion transport</keyword>
<dbReference type="EMBL" id="CU207211">
    <property type="protein sequence ID" value="CAL61144.1"/>
    <property type="molecule type" value="Genomic_DNA"/>
</dbReference>
<dbReference type="HOGENOM" id="CLU_008287_18_5_4"/>
<evidence type="ECO:0000256" key="14">
    <source>
        <dbReference type="SAM" id="MobiDB-lite"/>
    </source>
</evidence>
<evidence type="ECO:0000313" key="19">
    <source>
        <dbReference type="Proteomes" id="UP000006697"/>
    </source>
</evidence>
<feature type="domain" description="TonB-dependent receptor plug" evidence="17">
    <location>
        <begin position="56"/>
        <end position="160"/>
    </location>
</feature>
<evidence type="ECO:0000313" key="18">
    <source>
        <dbReference type="EMBL" id="CAL61144.1"/>
    </source>
</evidence>
<keyword evidence="3 12" id="KW-0813">Transport</keyword>
<evidence type="ECO:0000256" key="11">
    <source>
        <dbReference type="ARBA" id="ARBA00023237"/>
    </source>
</evidence>
<dbReference type="Pfam" id="PF00593">
    <property type="entry name" value="TonB_dep_Rec_b-barrel"/>
    <property type="match status" value="1"/>
</dbReference>
<dbReference type="InterPro" id="IPR037066">
    <property type="entry name" value="Plug_dom_sf"/>
</dbReference>
<evidence type="ECO:0000256" key="12">
    <source>
        <dbReference type="PROSITE-ProRule" id="PRU01360"/>
    </source>
</evidence>
<dbReference type="SUPFAM" id="SSF56935">
    <property type="entry name" value="Porins"/>
    <property type="match status" value="1"/>
</dbReference>
<gene>
    <name evidence="18" type="ordered locus">HEAR0961</name>
</gene>
<keyword evidence="4 12" id="KW-1134">Transmembrane beta strand</keyword>
<feature type="chain" id="PRO_5002669122" evidence="15">
    <location>
        <begin position="33"/>
        <end position="622"/>
    </location>
</feature>
<dbReference type="STRING" id="204773.HEAR0961"/>
<keyword evidence="5 12" id="KW-0812">Transmembrane</keyword>
<comment type="subcellular location">
    <subcellularLocation>
        <location evidence="1 12">Cell outer membrane</location>
        <topology evidence="1 12">Multi-pass membrane protein</topology>
    </subcellularLocation>
</comment>
<evidence type="ECO:0000256" key="1">
    <source>
        <dbReference type="ARBA" id="ARBA00004571"/>
    </source>
</evidence>
<dbReference type="InterPro" id="IPR000531">
    <property type="entry name" value="Beta-barrel_TonB"/>
</dbReference>
<protein>
    <submittedName>
        <fullName evidence="18">Vitamin B12 transporter btuB (Cobalamin receptor) (Outer membrane cobalamin translocator) BtuB-like</fullName>
    </submittedName>
</protein>
<dbReference type="eggNOG" id="COG4206">
    <property type="taxonomic scope" value="Bacteria"/>
</dbReference>
<evidence type="ECO:0000256" key="13">
    <source>
        <dbReference type="RuleBase" id="RU003357"/>
    </source>
</evidence>
<dbReference type="InterPro" id="IPR012910">
    <property type="entry name" value="Plug_dom"/>
</dbReference>
<sequence>MTSSVLRRASVAFPPLAIVLSISAAFSPLSFAQTASDQSLEPVVVTASRTVQKASDVLADNIVITAEEIQQSGQTSLIDLLQKKRGVEITRNGGAGNSSSVFLRGSNSKQVVLLIDGVRSVSSTLGDATWSAIPLSQIDRVEIVFGPMSSMYGADAVGGVIQVFTKKGSGAPRISFSAGTGTYGEQVVSAGVSGSVEGEHRIRYALNTAHEQADGFSSRVDAGQNPDKDGYRKRSMSGQFSWELAHGHELGLAFLNSRNNAEYDNGLSTYNAHNIADVDVYSLYSRNQLTENWSSFLQLSRSYNEDRSYTSALRSGLARSDSKQDQISWQNDFQLGTDIFQLLVERREENVSSTEMALNRGRAVNSVAMAYQLNHGAHIGSASVRYDNSSAYGSNVTGSIGYGYHLSKELRVSGSVGTSFRAPTYNELYRVDYGSLDNKPEKGKNAEVGLYYDDGKSDFTIAYYHNQITDLLTNKTCTKGSGTCAYNVNKALLEGISIGAGNTLGDFRLFGTLDLQDPRDKTTNKLLNRRAKYHGAVGVEYAKGPVSSGVSLAFSGYRYDDAANKNKLGGYALLNLQVGYDLNNDWQLFARWNNALDKKYEVARNYQTAGSNVFVGVRYGFK</sequence>
<evidence type="ECO:0000259" key="16">
    <source>
        <dbReference type="Pfam" id="PF00593"/>
    </source>
</evidence>